<proteinExistence type="predicted"/>
<dbReference type="InterPro" id="IPR002110">
    <property type="entry name" value="Ankyrin_rpt"/>
</dbReference>
<dbReference type="SUPFAM" id="SSF48403">
    <property type="entry name" value="Ankyrin repeat"/>
    <property type="match status" value="1"/>
</dbReference>
<dbReference type="Pfam" id="PF12796">
    <property type="entry name" value="Ank_2"/>
    <property type="match status" value="1"/>
</dbReference>
<feature type="region of interest" description="Disordered" evidence="4">
    <location>
        <begin position="464"/>
        <end position="484"/>
    </location>
</feature>
<sequence length="484" mass="54955">MELLFDICGQRNRAVRVNVQDKLGNTPLYLAAKAGCGSMIQLLLRKGADPNLLNAEGSTPLHECCLFYGHTYFMQFLATCRQVGQSLEATVNSRDKNGDTPLHLVVRRFLIECELEVRELLRLGADPNMANAKGWTIQHRIAAGIAFGERFVNHILNLCDEFGRTVQLDARDNEGNTPLHLTIDTWPYSEGVVEILLRRGADPTLVNARGETPLHLMCRGCEIEHMIISTNLSSEFFRVNEELSRHRIAIDALDNEGRTPLQWAVTGLMPNTVDVLLDRGADLSNFVFPTEDHFDKCLVYKNLVYERDKLEIAIGALTLVEHLEKRGYELDRSDAMTIMRVIDKLGLFRTFRWTVEPVTSLLDDEQFVEKAKKMTVKDDDSDSTTLYDLIRLPLKEAAKHAHGLLRIYNFISLVRDYVAVHTGTEDDRNCRSSRCRREKKTDINPRARDPSTRILLSKRGKIDDDISSSMQKTSRSSWTSPVHV</sequence>
<reference evidence="5 6" key="1">
    <citation type="submission" date="2020-02" db="EMBL/GenBank/DDBJ databases">
        <authorList>
            <person name="Ferguson B K."/>
        </authorList>
    </citation>
    <scope>NUCLEOTIDE SEQUENCE [LARGE SCALE GENOMIC DNA]</scope>
</reference>
<evidence type="ECO:0000313" key="6">
    <source>
        <dbReference type="Proteomes" id="UP000479190"/>
    </source>
</evidence>
<keyword evidence="1" id="KW-0677">Repeat</keyword>
<dbReference type="InterPro" id="IPR036770">
    <property type="entry name" value="Ankyrin_rpt-contain_sf"/>
</dbReference>
<dbReference type="Pfam" id="PF00023">
    <property type="entry name" value="Ank"/>
    <property type="match status" value="1"/>
</dbReference>
<dbReference type="Gene3D" id="1.25.40.20">
    <property type="entry name" value="Ankyrin repeat-containing domain"/>
    <property type="match status" value="2"/>
</dbReference>
<keyword evidence="2 3" id="KW-0040">ANK repeat</keyword>
<feature type="compositionally biased region" description="Basic and acidic residues" evidence="4">
    <location>
        <begin position="439"/>
        <end position="451"/>
    </location>
</feature>
<evidence type="ECO:0000256" key="4">
    <source>
        <dbReference type="SAM" id="MobiDB-lite"/>
    </source>
</evidence>
<evidence type="ECO:0000256" key="2">
    <source>
        <dbReference type="ARBA" id="ARBA00023043"/>
    </source>
</evidence>
<evidence type="ECO:0000313" key="5">
    <source>
        <dbReference type="EMBL" id="CAB0044226.1"/>
    </source>
</evidence>
<protein>
    <recommendedName>
        <fullName evidence="7">PRANC domain-containing protein</fullName>
    </recommendedName>
</protein>
<dbReference type="Pfam" id="PF13857">
    <property type="entry name" value="Ank_5"/>
    <property type="match status" value="1"/>
</dbReference>
<dbReference type="PANTHER" id="PTHR24126">
    <property type="entry name" value="ANKYRIN REPEAT, PH AND SEC7 DOMAIN CONTAINING PROTEIN SECG-RELATED"/>
    <property type="match status" value="1"/>
</dbReference>
<gene>
    <name evidence="5" type="ORF">TBRA_LOCUS15814</name>
</gene>
<accession>A0A6H5J3J1</accession>
<dbReference type="PROSITE" id="PS50088">
    <property type="entry name" value="ANK_REPEAT"/>
    <property type="match status" value="4"/>
</dbReference>
<dbReference type="AlphaFoldDB" id="A0A6H5J3J1"/>
<evidence type="ECO:0000256" key="1">
    <source>
        <dbReference type="ARBA" id="ARBA00022737"/>
    </source>
</evidence>
<feature type="repeat" description="ANK" evidence="3">
    <location>
        <begin position="174"/>
        <end position="208"/>
    </location>
</feature>
<dbReference type="EMBL" id="CADCXV010001416">
    <property type="protein sequence ID" value="CAB0044226.1"/>
    <property type="molecule type" value="Genomic_DNA"/>
</dbReference>
<name>A0A6H5J3J1_9HYME</name>
<dbReference type="SMART" id="SM00248">
    <property type="entry name" value="ANK"/>
    <property type="match status" value="6"/>
</dbReference>
<dbReference type="PANTHER" id="PTHR24126:SF14">
    <property type="entry name" value="ANK_REP_REGION DOMAIN-CONTAINING PROTEIN"/>
    <property type="match status" value="1"/>
</dbReference>
<evidence type="ECO:0000256" key="3">
    <source>
        <dbReference type="PROSITE-ProRule" id="PRU00023"/>
    </source>
</evidence>
<organism evidence="5 6">
    <name type="scientific">Trichogramma brassicae</name>
    <dbReference type="NCBI Taxonomy" id="86971"/>
    <lineage>
        <taxon>Eukaryota</taxon>
        <taxon>Metazoa</taxon>
        <taxon>Ecdysozoa</taxon>
        <taxon>Arthropoda</taxon>
        <taxon>Hexapoda</taxon>
        <taxon>Insecta</taxon>
        <taxon>Pterygota</taxon>
        <taxon>Neoptera</taxon>
        <taxon>Endopterygota</taxon>
        <taxon>Hymenoptera</taxon>
        <taxon>Apocrita</taxon>
        <taxon>Proctotrupomorpha</taxon>
        <taxon>Chalcidoidea</taxon>
        <taxon>Trichogrammatidae</taxon>
        <taxon>Trichogramma</taxon>
    </lineage>
</organism>
<keyword evidence="6" id="KW-1185">Reference proteome</keyword>
<feature type="repeat" description="ANK" evidence="3">
    <location>
        <begin position="256"/>
        <end position="284"/>
    </location>
</feature>
<dbReference type="OrthoDB" id="10254686at2759"/>
<feature type="repeat" description="ANK" evidence="3">
    <location>
        <begin position="97"/>
        <end position="132"/>
    </location>
</feature>
<feature type="repeat" description="ANK" evidence="3">
    <location>
        <begin position="23"/>
        <end position="55"/>
    </location>
</feature>
<feature type="region of interest" description="Disordered" evidence="4">
    <location>
        <begin position="425"/>
        <end position="452"/>
    </location>
</feature>
<evidence type="ECO:0008006" key="7">
    <source>
        <dbReference type="Google" id="ProtNLM"/>
    </source>
</evidence>
<feature type="compositionally biased region" description="Polar residues" evidence="4">
    <location>
        <begin position="467"/>
        <end position="484"/>
    </location>
</feature>
<dbReference type="PROSITE" id="PS50297">
    <property type="entry name" value="ANK_REP_REGION"/>
    <property type="match status" value="4"/>
</dbReference>
<dbReference type="Proteomes" id="UP000479190">
    <property type="component" value="Unassembled WGS sequence"/>
</dbReference>